<keyword evidence="2" id="KW-0808">Transferase</keyword>
<organism evidence="2 3">
    <name type="scientific">Halarsenatibacter silvermanii</name>
    <dbReference type="NCBI Taxonomy" id="321763"/>
    <lineage>
        <taxon>Bacteria</taxon>
        <taxon>Bacillati</taxon>
        <taxon>Bacillota</taxon>
        <taxon>Clostridia</taxon>
        <taxon>Halanaerobiales</taxon>
        <taxon>Halarsenatibacteraceae</taxon>
        <taxon>Halarsenatibacter</taxon>
    </lineage>
</organism>
<dbReference type="InterPro" id="IPR043519">
    <property type="entry name" value="NT_sf"/>
</dbReference>
<dbReference type="EMBL" id="FNGO01000052">
    <property type="protein sequence ID" value="SDM52955.1"/>
    <property type="molecule type" value="Genomic_DNA"/>
</dbReference>
<reference evidence="2 3" key="1">
    <citation type="submission" date="2016-10" db="EMBL/GenBank/DDBJ databases">
        <authorList>
            <person name="de Groot N.N."/>
        </authorList>
    </citation>
    <scope>NUCLEOTIDE SEQUENCE [LARGE SCALE GENOMIC DNA]</scope>
    <source>
        <strain evidence="2 3">SLAS-1</strain>
    </source>
</reference>
<accession>A0A1G9U099</accession>
<proteinExistence type="predicted"/>
<dbReference type="Proteomes" id="UP000199476">
    <property type="component" value="Unassembled WGS sequence"/>
</dbReference>
<gene>
    <name evidence="2" type="ORF">SAMN04488692_1523</name>
</gene>
<dbReference type="Gene3D" id="3.30.460.10">
    <property type="entry name" value="Beta Polymerase, domain 2"/>
    <property type="match status" value="1"/>
</dbReference>
<evidence type="ECO:0000259" key="1">
    <source>
        <dbReference type="Pfam" id="PF18765"/>
    </source>
</evidence>
<dbReference type="Pfam" id="PF18765">
    <property type="entry name" value="Polbeta"/>
    <property type="match status" value="1"/>
</dbReference>
<dbReference type="GO" id="GO:0016740">
    <property type="term" value="F:transferase activity"/>
    <property type="evidence" value="ECO:0007669"/>
    <property type="project" value="UniProtKB-KW"/>
</dbReference>
<name>A0A1G9U099_9FIRM</name>
<evidence type="ECO:0000313" key="3">
    <source>
        <dbReference type="Proteomes" id="UP000199476"/>
    </source>
</evidence>
<dbReference type="OrthoDB" id="9803106at2"/>
<feature type="domain" description="Polymerase beta nucleotidyltransferase" evidence="1">
    <location>
        <begin position="17"/>
        <end position="93"/>
    </location>
</feature>
<dbReference type="RefSeq" id="WP_089762456.1">
    <property type="nucleotide sequence ID" value="NZ_FNGO01000052.1"/>
</dbReference>
<protein>
    <submittedName>
        <fullName evidence="2">Predicted nucleotidyltransferase</fullName>
    </submittedName>
</protein>
<dbReference type="SUPFAM" id="SSF81301">
    <property type="entry name" value="Nucleotidyltransferase"/>
    <property type="match status" value="1"/>
</dbReference>
<sequence length="96" mass="10991">MENVIPREHQDQVDKAVEILKEAGCDEIYVYGSILDKDKDSSDIDLAVKGCPPDKFFKVYSELMFALDYPVDLIDLDRDKDFAEYLRSKGKLLNVS</sequence>
<dbReference type="AlphaFoldDB" id="A0A1G9U099"/>
<evidence type="ECO:0000313" key="2">
    <source>
        <dbReference type="EMBL" id="SDM52955.1"/>
    </source>
</evidence>
<keyword evidence="3" id="KW-1185">Reference proteome</keyword>
<dbReference type="InterPro" id="IPR041633">
    <property type="entry name" value="Polbeta"/>
</dbReference>
<dbReference type="STRING" id="321763.SAMN04488692_1523"/>